<evidence type="ECO:0000313" key="1">
    <source>
        <dbReference type="EMBL" id="CAK1583382.1"/>
    </source>
</evidence>
<reference evidence="1 2" key="1">
    <citation type="submission" date="2023-11" db="EMBL/GenBank/DDBJ databases">
        <authorList>
            <person name="Hedman E."/>
            <person name="Englund M."/>
            <person name="Stromberg M."/>
            <person name="Nyberg Akerstrom W."/>
            <person name="Nylinder S."/>
            <person name="Jareborg N."/>
            <person name="Kallberg Y."/>
            <person name="Kronander E."/>
        </authorList>
    </citation>
    <scope>NUCLEOTIDE SEQUENCE [LARGE SCALE GENOMIC DNA]</scope>
</reference>
<proteinExistence type="predicted"/>
<dbReference type="Proteomes" id="UP001314205">
    <property type="component" value="Unassembled WGS sequence"/>
</dbReference>
<comment type="caution">
    <text evidence="1">The sequence shown here is derived from an EMBL/GenBank/DDBJ whole genome shotgun (WGS) entry which is preliminary data.</text>
</comment>
<organism evidence="1 2">
    <name type="scientific">Parnassius mnemosyne</name>
    <name type="common">clouded apollo</name>
    <dbReference type="NCBI Taxonomy" id="213953"/>
    <lineage>
        <taxon>Eukaryota</taxon>
        <taxon>Metazoa</taxon>
        <taxon>Ecdysozoa</taxon>
        <taxon>Arthropoda</taxon>
        <taxon>Hexapoda</taxon>
        <taxon>Insecta</taxon>
        <taxon>Pterygota</taxon>
        <taxon>Neoptera</taxon>
        <taxon>Endopterygota</taxon>
        <taxon>Lepidoptera</taxon>
        <taxon>Glossata</taxon>
        <taxon>Ditrysia</taxon>
        <taxon>Papilionoidea</taxon>
        <taxon>Papilionidae</taxon>
        <taxon>Parnassiinae</taxon>
        <taxon>Parnassini</taxon>
        <taxon>Parnassius</taxon>
        <taxon>Driopa</taxon>
    </lineage>
</organism>
<accession>A0AAV1KNL5</accession>
<sequence length="321" mass="36227">MATIYGPYISAALFTALTWSSVFSSYNMKQLVLFLALLCGAYVSGEWTSGLRVKFNIGFRPGTDFFFPLSRTVEDAKSEGWTLTERPTGPLPGLVMYCSKERIVCTMFDMDENIAGLQIAIPKDEITGSRLDWPTQGWTEWTTTTSSGETTTFWTIQQYFVSEDTLKMSKEERVTAFGRAPEVLRENAVWVTGFNGELMRISKNATDVENSLFTRQACIPWMGRHYYYNMTSETTCTSNTLLPWFPIVHSGELIAMGLIAHGKLPVKSGERDWFERPAKFAVQGIVPDGPQCLYDTAENPGIVTMHIYYVENPWYIGCLTN</sequence>
<dbReference type="EMBL" id="CAVLGL010000057">
    <property type="protein sequence ID" value="CAK1583382.1"/>
    <property type="molecule type" value="Genomic_DNA"/>
</dbReference>
<name>A0AAV1KNL5_9NEOP</name>
<evidence type="ECO:0000313" key="2">
    <source>
        <dbReference type="Proteomes" id="UP001314205"/>
    </source>
</evidence>
<keyword evidence="2" id="KW-1185">Reference proteome</keyword>
<dbReference type="AlphaFoldDB" id="A0AAV1KNL5"/>
<gene>
    <name evidence="1" type="ORF">PARMNEM_LOCUS4781</name>
</gene>
<protein>
    <submittedName>
        <fullName evidence="1">Uncharacterized protein</fullName>
    </submittedName>
</protein>